<reference evidence="1 2" key="1">
    <citation type="submission" date="2015-09" db="EMBL/GenBank/DDBJ databases">
        <authorList>
            <consortium name="Swine Surveillance"/>
        </authorList>
    </citation>
    <scope>NUCLEOTIDE SEQUENCE [LARGE SCALE GENOMIC DNA]</scope>
    <source>
        <strain evidence="1 2">CECT 8383</strain>
    </source>
</reference>
<keyword evidence="2" id="KW-1185">Reference proteome</keyword>
<dbReference type="STRING" id="340021.TM5383_02245"/>
<dbReference type="Proteomes" id="UP000051681">
    <property type="component" value="Unassembled WGS sequence"/>
</dbReference>
<name>A0A0P1H4P5_9RHOB</name>
<accession>A0A0P1H4P5</accession>
<evidence type="ECO:0000313" key="1">
    <source>
        <dbReference type="EMBL" id="CUH85023.1"/>
    </source>
</evidence>
<proteinExistence type="predicted"/>
<dbReference type="AlphaFoldDB" id="A0A0P1H4P5"/>
<organism evidence="1 2">
    <name type="scientific">Thalassovita mediterranea</name>
    <dbReference type="NCBI Taxonomy" id="340021"/>
    <lineage>
        <taxon>Bacteria</taxon>
        <taxon>Pseudomonadati</taxon>
        <taxon>Pseudomonadota</taxon>
        <taxon>Alphaproteobacteria</taxon>
        <taxon>Rhodobacterales</taxon>
        <taxon>Roseobacteraceae</taxon>
        <taxon>Thalassovita</taxon>
    </lineage>
</organism>
<protein>
    <submittedName>
        <fullName evidence="1">Uncharacterized protein</fullName>
    </submittedName>
</protein>
<dbReference type="EMBL" id="CYSF01000011">
    <property type="protein sequence ID" value="CUH85023.1"/>
    <property type="molecule type" value="Genomic_DNA"/>
</dbReference>
<sequence>MAHSAAVSLKYSTTVHFAPDLSQPSPLERTNLTWQICKVRFFQGFASNFALERRRPSIHNSCKT</sequence>
<gene>
    <name evidence="1" type="ORF">TM5383_02245</name>
</gene>
<evidence type="ECO:0000313" key="2">
    <source>
        <dbReference type="Proteomes" id="UP000051681"/>
    </source>
</evidence>